<feature type="compositionally biased region" description="Acidic residues" evidence="7">
    <location>
        <begin position="61"/>
        <end position="74"/>
    </location>
</feature>
<evidence type="ECO:0000256" key="4">
    <source>
        <dbReference type="ARBA" id="ARBA00023134"/>
    </source>
</evidence>
<sequence>MPSWTAGLLAALALPLVLPIALGARLSRAGVARVQPLRAPSARHAMAVDASPAAGAHAAADDEPDDDDDDDDDGGAQFMDDAAAEALMLADTDDDAPDPNVEAMLAALGPAVGAADADHRAGFVSIVGSPNVGKSTLMNTLLGEQLSITTPKASTTRQRIMGIANEPGWQIVYSDTPGVVKPAYKMHEGMMGAVRCAIEDADVLLVITDVLETGFRDERMLRRVRDAGVPILVLVNKVDLVAQRLAHAPAVAGKLGGGAPAARAAPAPDARATHGGARAWEGAQADGEEGAPPPPRQLDLPSIRAWWRAQLPAAELLEVSALHGDNVDAVRERLLQLLPVHPPFFDKAQISDRPEKFFAGEVVRAQIFEQYADEIPYSCEVEVTAFKEADNKISCEATVHVLRDSQKGILIGAKGAQIKALTDAAERSLYRFFAKRFSLRLQVKVSKDWRANDSFLRQFGYLR</sequence>
<feature type="compositionally biased region" description="Low complexity" evidence="7">
    <location>
        <begin position="47"/>
        <end position="58"/>
    </location>
</feature>
<dbReference type="PANTHER" id="PTHR42698:SF1">
    <property type="entry name" value="GTPASE ERA, MITOCHONDRIAL"/>
    <property type="match status" value="1"/>
</dbReference>
<evidence type="ECO:0000256" key="6">
    <source>
        <dbReference type="PROSITE-ProRule" id="PRU01050"/>
    </source>
</evidence>
<dbReference type="Proteomes" id="UP000751190">
    <property type="component" value="Unassembled WGS sequence"/>
</dbReference>
<feature type="chain" id="PRO_5035156926" description="GTPase Era" evidence="8">
    <location>
        <begin position="24"/>
        <end position="463"/>
    </location>
</feature>
<dbReference type="InterPro" id="IPR005662">
    <property type="entry name" value="GTPase_Era-like"/>
</dbReference>
<dbReference type="OrthoDB" id="8954335at2759"/>
<dbReference type="InterPro" id="IPR006073">
    <property type="entry name" value="GTP-bd"/>
</dbReference>
<evidence type="ECO:0008006" key="13">
    <source>
        <dbReference type="Google" id="ProtNLM"/>
    </source>
</evidence>
<keyword evidence="4 6" id="KW-0342">GTP-binding</keyword>
<dbReference type="CDD" id="cd22534">
    <property type="entry name" value="KH-II_Era"/>
    <property type="match status" value="1"/>
</dbReference>
<reference evidence="11" key="1">
    <citation type="submission" date="2021-05" db="EMBL/GenBank/DDBJ databases">
        <title>The genome of the haptophyte Pavlova lutheri (Diacronema luteri, Pavlovales) - a model for lipid biosynthesis in eukaryotic algae.</title>
        <authorList>
            <person name="Hulatt C.J."/>
            <person name="Posewitz M.C."/>
        </authorList>
    </citation>
    <scope>NUCLEOTIDE SEQUENCE</scope>
    <source>
        <strain evidence="11">NIVA-4/92</strain>
    </source>
</reference>
<evidence type="ECO:0000259" key="9">
    <source>
        <dbReference type="PROSITE" id="PS50823"/>
    </source>
</evidence>
<evidence type="ECO:0000313" key="11">
    <source>
        <dbReference type="EMBL" id="KAG8461716.1"/>
    </source>
</evidence>
<keyword evidence="2 6" id="KW-0547">Nucleotide-binding</keyword>
<feature type="region of interest" description="Disordered" evidence="7">
    <location>
        <begin position="255"/>
        <end position="298"/>
    </location>
</feature>
<dbReference type="Pfam" id="PF01926">
    <property type="entry name" value="MMR_HSR1"/>
    <property type="match status" value="1"/>
</dbReference>
<evidence type="ECO:0000313" key="12">
    <source>
        <dbReference type="Proteomes" id="UP000751190"/>
    </source>
</evidence>
<comment type="caution">
    <text evidence="11">The sequence shown here is derived from an EMBL/GenBank/DDBJ whole genome shotgun (WGS) entry which is preliminary data.</text>
</comment>
<feature type="region of interest" description="G2" evidence="6">
    <location>
        <begin position="154"/>
        <end position="158"/>
    </location>
</feature>
<keyword evidence="8" id="KW-0732">Signal</keyword>
<dbReference type="HAMAP" id="MF_00367">
    <property type="entry name" value="GTPase_Era"/>
    <property type="match status" value="1"/>
</dbReference>
<feature type="region of interest" description="G3" evidence="6">
    <location>
        <begin position="175"/>
        <end position="178"/>
    </location>
</feature>
<evidence type="ECO:0000256" key="1">
    <source>
        <dbReference type="ARBA" id="ARBA00007921"/>
    </source>
</evidence>
<dbReference type="InterPro" id="IPR005225">
    <property type="entry name" value="Small_GTP-bd"/>
</dbReference>
<feature type="compositionally biased region" description="Low complexity" evidence="7">
    <location>
        <begin position="260"/>
        <end position="270"/>
    </location>
</feature>
<dbReference type="SUPFAM" id="SSF54814">
    <property type="entry name" value="Prokaryotic type KH domain (KH-domain type II)"/>
    <property type="match status" value="1"/>
</dbReference>
<feature type="region of interest" description="Disordered" evidence="7">
    <location>
        <begin position="43"/>
        <end position="77"/>
    </location>
</feature>
<dbReference type="Gene3D" id="3.40.50.300">
    <property type="entry name" value="P-loop containing nucleotide triphosphate hydrolases"/>
    <property type="match status" value="1"/>
</dbReference>
<dbReference type="GO" id="GO:0005829">
    <property type="term" value="C:cytosol"/>
    <property type="evidence" value="ECO:0007669"/>
    <property type="project" value="TreeGrafter"/>
</dbReference>
<feature type="domain" description="Era-type G" evidence="10">
    <location>
        <begin position="120"/>
        <end position="340"/>
    </location>
</feature>
<evidence type="ECO:0000256" key="3">
    <source>
        <dbReference type="ARBA" id="ARBA00022884"/>
    </source>
</evidence>
<feature type="signal peptide" evidence="8">
    <location>
        <begin position="1"/>
        <end position="23"/>
    </location>
</feature>
<dbReference type="NCBIfam" id="TIGR00231">
    <property type="entry name" value="small_GTP"/>
    <property type="match status" value="1"/>
</dbReference>
<comment type="similarity">
    <text evidence="1 6">Belongs to the TRAFAC class TrmE-Era-EngA-EngB-Septin-like GTPase superfamily. Era GTPase family.</text>
</comment>
<evidence type="ECO:0000256" key="7">
    <source>
        <dbReference type="SAM" id="MobiDB-lite"/>
    </source>
</evidence>
<dbReference type="InterPro" id="IPR027417">
    <property type="entry name" value="P-loop_NTPase"/>
</dbReference>
<dbReference type="Pfam" id="PF07650">
    <property type="entry name" value="KH_2"/>
    <property type="match status" value="1"/>
</dbReference>
<name>A0A8J5XA61_DIALT</name>
<dbReference type="GO" id="GO:0043024">
    <property type="term" value="F:ribosomal small subunit binding"/>
    <property type="evidence" value="ECO:0007669"/>
    <property type="project" value="TreeGrafter"/>
</dbReference>
<dbReference type="InterPro" id="IPR009019">
    <property type="entry name" value="KH_sf_prok-type"/>
</dbReference>
<protein>
    <recommendedName>
        <fullName evidence="13">GTPase Era</fullName>
    </recommendedName>
</protein>
<dbReference type="OMA" id="WAEVDVI"/>
<dbReference type="Gene3D" id="3.30.300.20">
    <property type="match status" value="1"/>
</dbReference>
<dbReference type="InterPro" id="IPR015946">
    <property type="entry name" value="KH_dom-like_a/b"/>
</dbReference>
<gene>
    <name evidence="11" type="ORF">KFE25_001334</name>
</gene>
<feature type="domain" description="KH type-2" evidence="9">
    <location>
        <begin position="371"/>
        <end position="447"/>
    </location>
</feature>
<evidence type="ECO:0000256" key="5">
    <source>
        <dbReference type="PROSITE-ProRule" id="PRU00118"/>
    </source>
</evidence>
<dbReference type="SUPFAM" id="SSF52540">
    <property type="entry name" value="P-loop containing nucleoside triphosphate hydrolases"/>
    <property type="match status" value="1"/>
</dbReference>
<feature type="region of interest" description="G4" evidence="6">
    <location>
        <begin position="236"/>
        <end position="239"/>
    </location>
</feature>
<dbReference type="InterPro" id="IPR004044">
    <property type="entry name" value="KH_dom_type_2"/>
</dbReference>
<keyword evidence="12" id="KW-1185">Reference proteome</keyword>
<dbReference type="InterPro" id="IPR030388">
    <property type="entry name" value="G_ERA_dom"/>
</dbReference>
<dbReference type="AlphaFoldDB" id="A0A8J5XA61"/>
<accession>A0A8J5XA61</accession>
<dbReference type="EMBL" id="JAGTXO010000024">
    <property type="protein sequence ID" value="KAG8461716.1"/>
    <property type="molecule type" value="Genomic_DNA"/>
</dbReference>
<dbReference type="GO" id="GO:0019843">
    <property type="term" value="F:rRNA binding"/>
    <property type="evidence" value="ECO:0007669"/>
    <property type="project" value="TreeGrafter"/>
</dbReference>
<keyword evidence="3 5" id="KW-0694">RNA-binding</keyword>
<evidence type="ECO:0000259" key="10">
    <source>
        <dbReference type="PROSITE" id="PS51713"/>
    </source>
</evidence>
<dbReference type="PROSITE" id="PS50823">
    <property type="entry name" value="KH_TYPE_2"/>
    <property type="match status" value="1"/>
</dbReference>
<dbReference type="GO" id="GO:0000028">
    <property type="term" value="P:ribosomal small subunit assembly"/>
    <property type="evidence" value="ECO:0007669"/>
    <property type="project" value="TreeGrafter"/>
</dbReference>
<dbReference type="PANTHER" id="PTHR42698">
    <property type="entry name" value="GTPASE ERA"/>
    <property type="match status" value="1"/>
</dbReference>
<organism evidence="11 12">
    <name type="scientific">Diacronema lutheri</name>
    <name type="common">Unicellular marine alga</name>
    <name type="synonym">Monochrysis lutheri</name>
    <dbReference type="NCBI Taxonomy" id="2081491"/>
    <lineage>
        <taxon>Eukaryota</taxon>
        <taxon>Haptista</taxon>
        <taxon>Haptophyta</taxon>
        <taxon>Pavlovophyceae</taxon>
        <taxon>Pavlovales</taxon>
        <taxon>Pavlovaceae</taxon>
        <taxon>Diacronema</taxon>
    </lineage>
</organism>
<dbReference type="CDD" id="cd04163">
    <property type="entry name" value="Era"/>
    <property type="match status" value="1"/>
</dbReference>
<dbReference type="PRINTS" id="PR00326">
    <property type="entry name" value="GTP1OBG"/>
</dbReference>
<evidence type="ECO:0000256" key="2">
    <source>
        <dbReference type="ARBA" id="ARBA00022741"/>
    </source>
</evidence>
<proteinExistence type="inferred from homology"/>
<feature type="region of interest" description="G1" evidence="6">
    <location>
        <begin position="128"/>
        <end position="135"/>
    </location>
</feature>
<feature type="region of interest" description="G5" evidence="6">
    <location>
        <begin position="319"/>
        <end position="321"/>
    </location>
</feature>
<evidence type="ECO:0000256" key="8">
    <source>
        <dbReference type="SAM" id="SignalP"/>
    </source>
</evidence>
<dbReference type="GO" id="GO:0005525">
    <property type="term" value="F:GTP binding"/>
    <property type="evidence" value="ECO:0007669"/>
    <property type="project" value="UniProtKB-UniRule"/>
</dbReference>
<dbReference type="PROSITE" id="PS51713">
    <property type="entry name" value="G_ERA"/>
    <property type="match status" value="1"/>
</dbReference>